<reference evidence="1 2" key="1">
    <citation type="submission" date="2012-04" db="EMBL/GenBank/DDBJ databases">
        <authorList>
            <person name="Genoscope - CEA"/>
        </authorList>
    </citation>
    <scope>NUCLEOTIDE SEQUENCE [LARGE SCALE GENOMIC DNA]</scope>
    <source>
        <strain evidence="1 2">9807</strain>
    </source>
</reference>
<evidence type="ECO:0000313" key="1">
    <source>
        <dbReference type="EMBL" id="CCI19715.1"/>
    </source>
</evidence>
<gene>
    <name evidence="1" type="ORF">MICAF_5380006</name>
</gene>
<evidence type="ECO:0000313" key="2">
    <source>
        <dbReference type="Proteomes" id="UP000003613"/>
    </source>
</evidence>
<proteinExistence type="predicted"/>
<protein>
    <submittedName>
        <fullName evidence="1">Uncharacterized protein</fullName>
    </submittedName>
</protein>
<name>I4HCE1_MICAE</name>
<dbReference type="RefSeq" id="WP_002789760.1">
    <property type="nucleotide sequence ID" value="NZ_HE973368.1"/>
</dbReference>
<dbReference type="Proteomes" id="UP000003613">
    <property type="component" value="Unassembled WGS sequence"/>
</dbReference>
<organism evidence="1 2">
    <name type="scientific">Microcystis aeruginosa PCC 9807</name>
    <dbReference type="NCBI Taxonomy" id="1160283"/>
    <lineage>
        <taxon>Bacteria</taxon>
        <taxon>Bacillati</taxon>
        <taxon>Cyanobacteriota</taxon>
        <taxon>Cyanophyceae</taxon>
        <taxon>Oscillatoriophycideae</taxon>
        <taxon>Chroococcales</taxon>
        <taxon>Microcystaceae</taxon>
        <taxon>Microcystis</taxon>
    </lineage>
</organism>
<sequence length="141" mass="16107">MIGGALRRIVTFQSQQQFLPSNAPYVLLLIKGQKDKNRRGFNMPTIKLRSQIGRDGILHLDIPSDFKETEVNVTVTVEAVQEVSEDLASRKEERKPRYNAWGNPVVEQSITQAISGMRRLQKTVALPKSEIRAMREEGRRF</sequence>
<comment type="caution">
    <text evidence="1">The sequence shown here is derived from an EMBL/GenBank/DDBJ whole genome shotgun (WGS) entry which is preliminary data.</text>
</comment>
<dbReference type="EMBL" id="CAIM01000488">
    <property type="protein sequence ID" value="CCI19715.1"/>
    <property type="molecule type" value="Genomic_DNA"/>
</dbReference>
<dbReference type="HOGENOM" id="CLU_151891_0_0_3"/>
<accession>I4HCE1</accession>
<dbReference type="AlphaFoldDB" id="I4HCE1"/>